<feature type="domain" description="BPP" evidence="2">
    <location>
        <begin position="113"/>
        <end position="444"/>
    </location>
</feature>
<evidence type="ECO:0000256" key="1">
    <source>
        <dbReference type="SAM" id="SignalP"/>
    </source>
</evidence>
<organism evidence="3 4">
    <name type="scientific">Paenibacillus rigui</name>
    <dbReference type="NCBI Taxonomy" id="554312"/>
    <lineage>
        <taxon>Bacteria</taxon>
        <taxon>Bacillati</taxon>
        <taxon>Bacillota</taxon>
        <taxon>Bacilli</taxon>
        <taxon>Bacillales</taxon>
        <taxon>Paenibacillaceae</taxon>
        <taxon>Paenibacillus</taxon>
    </lineage>
</organism>
<dbReference type="SUPFAM" id="SSF50956">
    <property type="entry name" value="Thermostable phytase (3-phytase)"/>
    <property type="match status" value="1"/>
</dbReference>
<dbReference type="Proteomes" id="UP000215509">
    <property type="component" value="Unassembled WGS sequence"/>
</dbReference>
<feature type="chain" id="PRO_5012059315" evidence="1">
    <location>
        <begin position="25"/>
        <end position="464"/>
    </location>
</feature>
<dbReference type="AlphaFoldDB" id="A0A229UKX5"/>
<dbReference type="Pfam" id="PF02333">
    <property type="entry name" value="Phytase"/>
    <property type="match status" value="1"/>
</dbReference>
<evidence type="ECO:0000313" key="3">
    <source>
        <dbReference type="EMBL" id="OXM84032.1"/>
    </source>
</evidence>
<dbReference type="EMBL" id="NMQW01000035">
    <property type="protein sequence ID" value="OXM84032.1"/>
    <property type="molecule type" value="Genomic_DNA"/>
</dbReference>
<dbReference type="GO" id="GO:0016158">
    <property type="term" value="F:inositol hexakisphosphate 3-phosphatase activity"/>
    <property type="evidence" value="ECO:0007669"/>
    <property type="project" value="InterPro"/>
</dbReference>
<dbReference type="InterPro" id="IPR003431">
    <property type="entry name" value="B-propeller_Phytase"/>
</dbReference>
<comment type="caution">
    <text evidence="3">The sequence shown here is derived from an EMBL/GenBank/DDBJ whole genome shotgun (WGS) entry which is preliminary data.</text>
</comment>
<keyword evidence="1" id="KW-0732">Signal</keyword>
<keyword evidence="4" id="KW-1185">Reference proteome</keyword>
<dbReference type="InterPro" id="IPR011042">
    <property type="entry name" value="6-blade_b-propeller_TolB-like"/>
</dbReference>
<gene>
    <name evidence="3" type="ORF">CF651_22565</name>
</gene>
<accession>A0A229UKX5</accession>
<dbReference type="Gene3D" id="2.120.10.30">
    <property type="entry name" value="TolB, C-terminal domain"/>
    <property type="match status" value="1"/>
</dbReference>
<feature type="signal peptide" evidence="1">
    <location>
        <begin position="1"/>
        <end position="24"/>
    </location>
</feature>
<evidence type="ECO:0000259" key="2">
    <source>
        <dbReference type="PROSITE" id="PS51662"/>
    </source>
</evidence>
<reference evidence="3 4" key="1">
    <citation type="submission" date="2017-07" db="EMBL/GenBank/DDBJ databases">
        <title>Genome sequencing and assembly of Paenibacillus rigui.</title>
        <authorList>
            <person name="Mayilraj S."/>
        </authorList>
    </citation>
    <scope>NUCLEOTIDE SEQUENCE [LARGE SCALE GENOMIC DNA]</scope>
    <source>
        <strain evidence="3 4">JCM 16352</strain>
    </source>
</reference>
<dbReference type="RefSeq" id="WP_094017141.1">
    <property type="nucleotide sequence ID" value="NZ_NMQW01000035.1"/>
</dbReference>
<proteinExistence type="predicted"/>
<dbReference type="SUPFAM" id="SSF55383">
    <property type="entry name" value="Copper amine oxidase, domain N"/>
    <property type="match status" value="1"/>
</dbReference>
<dbReference type="InterPro" id="IPR012854">
    <property type="entry name" value="Cu_amine_oxidase-like_N"/>
</dbReference>
<dbReference type="Pfam" id="PF07833">
    <property type="entry name" value="Cu_amine_oxidN1"/>
    <property type="match status" value="1"/>
</dbReference>
<evidence type="ECO:0000313" key="4">
    <source>
        <dbReference type="Proteomes" id="UP000215509"/>
    </source>
</evidence>
<dbReference type="Gene3D" id="3.30.457.10">
    <property type="entry name" value="Copper amine oxidase-like, N-terminal domain"/>
    <property type="match status" value="1"/>
</dbReference>
<sequence length="464" mass="50283">MKLLKQTAVAAFAASLLLQAPAWAAEDYAPLRESLQKAGASVVWDASTKTAAFKLLNGTTGSVTLDKDEYKLGSKTGKLRAKAKLVDGVTQVPSDFIEQLISDQTGSNVLDAAKQKDEKLVSVTADVETAAVESGSDAADDPAIWVNPKDPSKSTLLATNKGGGILVYDLAGQELYSYKVGKVNNIDVRYDFPLGGKKVDIAAATNRSSNSVEFFAINQETGELTNINGDKIKSKMHEVYGFSLYHSLKTGKFYALILGKEGEFEQYEILDNGSGKVNGKLVREFQLGTIAEGLVADDEYGYMYLAEENVAIWKYDAEPDNGILPIARVDSADGTRLTPDIEGLTLYYGKDGTGYLIASNQGESRYAIYKREGSNDYISSFVIADGSQTDGTSVTDGIDVLSFGLGDKFPNGLFVAQDDENITDGKTMNQNFKLLGWDKIAEAVDPKLTQVTNIDPRKLIKRNR</sequence>
<dbReference type="OrthoDB" id="292013at2"/>
<dbReference type="PROSITE" id="PS51662">
    <property type="entry name" value="BP_PHYTASE"/>
    <property type="match status" value="1"/>
</dbReference>
<dbReference type="InterPro" id="IPR036582">
    <property type="entry name" value="Mao_N_sf"/>
</dbReference>
<name>A0A229UKX5_9BACL</name>
<protein>
    <submittedName>
        <fullName evidence="3">3-phytase</fullName>
    </submittedName>
</protein>